<dbReference type="Pfam" id="PF00591">
    <property type="entry name" value="Glycos_transf_3"/>
    <property type="match status" value="1"/>
</dbReference>
<dbReference type="GO" id="GO:0005829">
    <property type="term" value="C:cytosol"/>
    <property type="evidence" value="ECO:0007669"/>
    <property type="project" value="TreeGrafter"/>
</dbReference>
<dbReference type="InterPro" id="IPR000312">
    <property type="entry name" value="Glycosyl_Trfase_fam3"/>
</dbReference>
<dbReference type="GO" id="GO:0000162">
    <property type="term" value="P:L-tryptophan biosynthetic process"/>
    <property type="evidence" value="ECO:0007669"/>
    <property type="project" value="InterPro"/>
</dbReference>
<proteinExistence type="predicted"/>
<dbReference type="Gene3D" id="1.20.970.10">
    <property type="entry name" value="Transferase, Pyrimidine Nucleoside Phosphorylase, Chain C"/>
    <property type="match status" value="1"/>
</dbReference>
<dbReference type="SUPFAM" id="SSF52418">
    <property type="entry name" value="Nucleoside phosphorylase/phosphoribosyltransferase catalytic domain"/>
    <property type="match status" value="1"/>
</dbReference>
<dbReference type="PANTHER" id="PTHR43285">
    <property type="entry name" value="ANTHRANILATE PHOSPHORIBOSYLTRANSFERASE"/>
    <property type="match status" value="1"/>
</dbReference>
<feature type="domain" description="Glycosyl transferase family 3" evidence="3">
    <location>
        <begin position="26"/>
        <end position="61"/>
    </location>
</feature>
<dbReference type="EMBL" id="SFCI01002040">
    <property type="protein sequence ID" value="TFY74510.1"/>
    <property type="molecule type" value="Genomic_DNA"/>
</dbReference>
<dbReference type="InterPro" id="IPR005940">
    <property type="entry name" value="Anthranilate_Pribosyl_Tfrase"/>
</dbReference>
<evidence type="ECO:0000313" key="4">
    <source>
        <dbReference type="EMBL" id="TFY74510.1"/>
    </source>
</evidence>
<keyword evidence="1" id="KW-0328">Glycosyltransferase</keyword>
<evidence type="ECO:0000313" key="5">
    <source>
        <dbReference type="Proteomes" id="UP000298061"/>
    </source>
</evidence>
<dbReference type="STRING" id="135208.A0A4Y9ZJZ8"/>
<dbReference type="AlphaFoldDB" id="A0A4Y9ZJZ8"/>
<gene>
    <name evidence="4" type="ORF">EWM64_g9502</name>
</gene>
<keyword evidence="5" id="KW-1185">Reference proteome</keyword>
<sequence>MLAAAADVLRKRALKAAIEDWDKDFVVDIVGTGGDGHNMFIVSTTAAVVAAGAGARVVKQSVHVLLRLRGPPAVARLPLHAPIRRHTHADRKAALHPRAMVLLNRWEDFVGLKTTVRFEVDACLPSTKPRSSKMSTATLDDLTDLLAGLKIEREGKATTTAMPSHSAKKKDNASSAPALKIIRAGSEVPQSSIVKLLLHTSVNVPRLCTPM</sequence>
<dbReference type="OrthoDB" id="427800at2759"/>
<reference evidence="4 5" key="1">
    <citation type="submission" date="2019-02" db="EMBL/GenBank/DDBJ databases">
        <title>Genome sequencing of the rare red list fungi Hericium alpestre (H. flagellum).</title>
        <authorList>
            <person name="Buettner E."/>
            <person name="Kellner H."/>
        </authorList>
    </citation>
    <scope>NUCLEOTIDE SEQUENCE [LARGE SCALE GENOMIC DNA]</scope>
    <source>
        <strain evidence="4 5">DSM 108284</strain>
    </source>
</reference>
<accession>A0A4Y9ZJZ8</accession>
<name>A0A4Y9ZJZ8_9AGAM</name>
<evidence type="ECO:0000259" key="3">
    <source>
        <dbReference type="Pfam" id="PF00591"/>
    </source>
</evidence>
<comment type="caution">
    <text evidence="4">The sequence shown here is derived from an EMBL/GenBank/DDBJ whole genome shotgun (WGS) entry which is preliminary data.</text>
</comment>
<dbReference type="Proteomes" id="UP000298061">
    <property type="component" value="Unassembled WGS sequence"/>
</dbReference>
<organism evidence="4 5">
    <name type="scientific">Hericium alpestre</name>
    <dbReference type="NCBI Taxonomy" id="135208"/>
    <lineage>
        <taxon>Eukaryota</taxon>
        <taxon>Fungi</taxon>
        <taxon>Dikarya</taxon>
        <taxon>Basidiomycota</taxon>
        <taxon>Agaricomycotina</taxon>
        <taxon>Agaricomycetes</taxon>
        <taxon>Russulales</taxon>
        <taxon>Hericiaceae</taxon>
        <taxon>Hericium</taxon>
    </lineage>
</organism>
<evidence type="ECO:0000256" key="2">
    <source>
        <dbReference type="ARBA" id="ARBA00022679"/>
    </source>
</evidence>
<dbReference type="InterPro" id="IPR035902">
    <property type="entry name" value="Nuc_phospho_transferase"/>
</dbReference>
<keyword evidence="2" id="KW-0808">Transferase</keyword>
<protein>
    <recommendedName>
        <fullName evidence="3">Glycosyl transferase family 3 domain-containing protein</fullName>
    </recommendedName>
</protein>
<dbReference type="PANTHER" id="PTHR43285:SF2">
    <property type="entry name" value="ANTHRANILATE PHOSPHORIBOSYLTRANSFERASE"/>
    <property type="match status" value="1"/>
</dbReference>
<evidence type="ECO:0000256" key="1">
    <source>
        <dbReference type="ARBA" id="ARBA00022676"/>
    </source>
</evidence>
<dbReference type="GO" id="GO:0004048">
    <property type="term" value="F:anthranilate phosphoribosyltransferase activity"/>
    <property type="evidence" value="ECO:0007669"/>
    <property type="project" value="InterPro"/>
</dbReference>
<dbReference type="Gene3D" id="3.40.1030.10">
    <property type="entry name" value="Nucleoside phosphorylase/phosphoribosyltransferase catalytic domain"/>
    <property type="match status" value="1"/>
</dbReference>